<keyword evidence="16" id="KW-1185">Reference proteome</keyword>
<feature type="domain" description="HAMP" evidence="14">
    <location>
        <begin position="119"/>
        <end position="172"/>
    </location>
</feature>
<keyword evidence="5" id="KW-0808">Transferase</keyword>
<accession>A0AAE4CMS6</accession>
<evidence type="ECO:0000256" key="10">
    <source>
        <dbReference type="ARBA" id="ARBA00023136"/>
    </source>
</evidence>
<dbReference type="Pfam" id="PF00512">
    <property type="entry name" value="HisKA"/>
    <property type="match status" value="1"/>
</dbReference>
<evidence type="ECO:0000256" key="2">
    <source>
        <dbReference type="ARBA" id="ARBA00004236"/>
    </source>
</evidence>
<evidence type="ECO:0000256" key="11">
    <source>
        <dbReference type="SAM" id="MobiDB-lite"/>
    </source>
</evidence>
<dbReference type="PROSITE" id="PS50109">
    <property type="entry name" value="HIS_KIN"/>
    <property type="match status" value="1"/>
</dbReference>
<protein>
    <recommendedName>
        <fullName evidence="3">histidine kinase</fullName>
        <ecNumber evidence="3">2.7.13.3</ecNumber>
    </recommendedName>
</protein>
<dbReference type="PROSITE" id="PS50885">
    <property type="entry name" value="HAMP"/>
    <property type="match status" value="1"/>
</dbReference>
<sequence length="394" mass="41725">MPGGTALRESSTASSRSGRPVIRRGPGLRARLTLLATALVAVVSGLLLWLGWVLTGSVVSAVPRLPSGSMVRVDGAVVPAQELGAALRESAREQVLLAGVPAFVAVVVAAAVLAWTVTGRVLRPLHEVTDSARRLSAESLEQRIELSGPRDEVAELANTFDAMLDRLQVAFESQRRFVANASHELRTPLSVIRTELDVTLSDPVADAAELRRMAGVVRDATARAERLVEALLLLARTEGVELAAREPVDLTEVVGRAVRGVSDEAEHRGLHMHRCAEPAWATGDPALLERVVGNLLENAVRHNIDGGWVEVFTSSGPQRASLRVISSGPDVDSEQVEALFEPFRRAGTQRTARTGTGLGLSIVRAAVAAHEGRVSAEPVHGGGLAVTVDLPVAP</sequence>
<evidence type="ECO:0000259" key="13">
    <source>
        <dbReference type="PROSITE" id="PS50109"/>
    </source>
</evidence>
<dbReference type="Gene3D" id="3.30.565.10">
    <property type="entry name" value="Histidine kinase-like ATPase, C-terminal domain"/>
    <property type="match status" value="1"/>
</dbReference>
<dbReference type="SMART" id="SM00304">
    <property type="entry name" value="HAMP"/>
    <property type="match status" value="1"/>
</dbReference>
<evidence type="ECO:0000313" key="16">
    <source>
        <dbReference type="Proteomes" id="UP001180845"/>
    </source>
</evidence>
<feature type="transmembrane region" description="Helical" evidence="12">
    <location>
        <begin position="95"/>
        <end position="117"/>
    </location>
</feature>
<dbReference type="SUPFAM" id="SSF47384">
    <property type="entry name" value="Homodimeric domain of signal transducing histidine kinase"/>
    <property type="match status" value="1"/>
</dbReference>
<evidence type="ECO:0000256" key="5">
    <source>
        <dbReference type="ARBA" id="ARBA00022679"/>
    </source>
</evidence>
<dbReference type="EC" id="2.7.13.3" evidence="3"/>
<dbReference type="SUPFAM" id="SSF158472">
    <property type="entry name" value="HAMP domain-like"/>
    <property type="match status" value="1"/>
</dbReference>
<dbReference type="Gene3D" id="1.10.287.130">
    <property type="match status" value="1"/>
</dbReference>
<comment type="catalytic activity">
    <reaction evidence="1">
        <text>ATP + protein L-histidine = ADP + protein N-phospho-L-histidine.</text>
        <dbReference type="EC" id="2.7.13.3"/>
    </reaction>
</comment>
<dbReference type="CDD" id="cd00082">
    <property type="entry name" value="HisKA"/>
    <property type="match status" value="1"/>
</dbReference>
<proteinExistence type="predicted"/>
<dbReference type="InterPro" id="IPR003661">
    <property type="entry name" value="HisK_dim/P_dom"/>
</dbReference>
<name>A0AAE4CMS6_9ACTN</name>
<comment type="caution">
    <text evidence="15">The sequence shown here is derived from an EMBL/GenBank/DDBJ whole genome shotgun (WGS) entry which is preliminary data.</text>
</comment>
<dbReference type="PRINTS" id="PR00344">
    <property type="entry name" value="BCTRLSENSOR"/>
</dbReference>
<evidence type="ECO:0000256" key="12">
    <source>
        <dbReference type="SAM" id="Phobius"/>
    </source>
</evidence>
<evidence type="ECO:0000256" key="4">
    <source>
        <dbReference type="ARBA" id="ARBA00022553"/>
    </source>
</evidence>
<dbReference type="SUPFAM" id="SSF55874">
    <property type="entry name" value="ATPase domain of HSP90 chaperone/DNA topoisomerase II/histidine kinase"/>
    <property type="match status" value="1"/>
</dbReference>
<evidence type="ECO:0000259" key="14">
    <source>
        <dbReference type="PROSITE" id="PS50885"/>
    </source>
</evidence>
<dbReference type="InterPro" id="IPR036097">
    <property type="entry name" value="HisK_dim/P_sf"/>
</dbReference>
<gene>
    <name evidence="15" type="ORF">JOF55_003355</name>
</gene>
<keyword evidence="6 12" id="KW-0812">Transmembrane</keyword>
<feature type="transmembrane region" description="Helical" evidence="12">
    <location>
        <begin position="32"/>
        <end position="54"/>
    </location>
</feature>
<dbReference type="EMBL" id="JAVDXW010000001">
    <property type="protein sequence ID" value="MDR7303174.1"/>
    <property type="molecule type" value="Genomic_DNA"/>
</dbReference>
<dbReference type="AlphaFoldDB" id="A0AAE4CMS6"/>
<feature type="compositionally biased region" description="Polar residues" evidence="11">
    <location>
        <begin position="8"/>
        <end position="17"/>
    </location>
</feature>
<dbReference type="RefSeq" id="WP_310275301.1">
    <property type="nucleotide sequence ID" value="NZ_JAVDXW010000001.1"/>
</dbReference>
<dbReference type="SMART" id="SM00387">
    <property type="entry name" value="HATPase_c"/>
    <property type="match status" value="1"/>
</dbReference>
<dbReference type="Pfam" id="PF02518">
    <property type="entry name" value="HATPase_c"/>
    <property type="match status" value="1"/>
</dbReference>
<evidence type="ECO:0000256" key="1">
    <source>
        <dbReference type="ARBA" id="ARBA00000085"/>
    </source>
</evidence>
<dbReference type="GO" id="GO:0000155">
    <property type="term" value="F:phosphorelay sensor kinase activity"/>
    <property type="evidence" value="ECO:0007669"/>
    <property type="project" value="InterPro"/>
</dbReference>
<evidence type="ECO:0000256" key="9">
    <source>
        <dbReference type="ARBA" id="ARBA00023012"/>
    </source>
</evidence>
<evidence type="ECO:0000313" key="15">
    <source>
        <dbReference type="EMBL" id="MDR7303174.1"/>
    </source>
</evidence>
<keyword evidence="8 12" id="KW-1133">Transmembrane helix</keyword>
<dbReference type="InterPro" id="IPR050428">
    <property type="entry name" value="TCS_sensor_his_kinase"/>
</dbReference>
<evidence type="ECO:0000256" key="8">
    <source>
        <dbReference type="ARBA" id="ARBA00022989"/>
    </source>
</evidence>
<comment type="subcellular location">
    <subcellularLocation>
        <location evidence="2">Cell membrane</location>
    </subcellularLocation>
</comment>
<dbReference type="GO" id="GO:0005886">
    <property type="term" value="C:plasma membrane"/>
    <property type="evidence" value="ECO:0007669"/>
    <property type="project" value="UniProtKB-SubCell"/>
</dbReference>
<dbReference type="InterPro" id="IPR004358">
    <property type="entry name" value="Sig_transdc_His_kin-like_C"/>
</dbReference>
<feature type="domain" description="Histidine kinase" evidence="13">
    <location>
        <begin position="180"/>
        <end position="394"/>
    </location>
</feature>
<evidence type="ECO:0000256" key="7">
    <source>
        <dbReference type="ARBA" id="ARBA00022777"/>
    </source>
</evidence>
<feature type="region of interest" description="Disordered" evidence="11">
    <location>
        <begin position="1"/>
        <end position="22"/>
    </location>
</feature>
<dbReference type="SMART" id="SM00388">
    <property type="entry name" value="HisKA"/>
    <property type="match status" value="1"/>
</dbReference>
<keyword evidence="4" id="KW-0597">Phosphoprotein</keyword>
<dbReference type="InterPro" id="IPR003660">
    <property type="entry name" value="HAMP_dom"/>
</dbReference>
<dbReference type="InterPro" id="IPR003594">
    <property type="entry name" value="HATPase_dom"/>
</dbReference>
<dbReference type="InterPro" id="IPR005467">
    <property type="entry name" value="His_kinase_dom"/>
</dbReference>
<dbReference type="Pfam" id="PF00672">
    <property type="entry name" value="HAMP"/>
    <property type="match status" value="1"/>
</dbReference>
<organism evidence="15 16">
    <name type="scientific">Haloactinomyces albus</name>
    <dbReference type="NCBI Taxonomy" id="1352928"/>
    <lineage>
        <taxon>Bacteria</taxon>
        <taxon>Bacillati</taxon>
        <taxon>Actinomycetota</taxon>
        <taxon>Actinomycetes</taxon>
        <taxon>Actinopolysporales</taxon>
        <taxon>Actinopolysporaceae</taxon>
        <taxon>Haloactinomyces</taxon>
    </lineage>
</organism>
<keyword evidence="9" id="KW-0902">Two-component regulatory system</keyword>
<dbReference type="InterPro" id="IPR036890">
    <property type="entry name" value="HATPase_C_sf"/>
</dbReference>
<evidence type="ECO:0000256" key="3">
    <source>
        <dbReference type="ARBA" id="ARBA00012438"/>
    </source>
</evidence>
<dbReference type="PANTHER" id="PTHR45436">
    <property type="entry name" value="SENSOR HISTIDINE KINASE YKOH"/>
    <property type="match status" value="1"/>
</dbReference>
<dbReference type="CDD" id="cd06225">
    <property type="entry name" value="HAMP"/>
    <property type="match status" value="1"/>
</dbReference>
<keyword evidence="7 15" id="KW-0418">Kinase</keyword>
<evidence type="ECO:0000256" key="6">
    <source>
        <dbReference type="ARBA" id="ARBA00022692"/>
    </source>
</evidence>
<dbReference type="PANTHER" id="PTHR45436:SF5">
    <property type="entry name" value="SENSOR HISTIDINE KINASE TRCS"/>
    <property type="match status" value="1"/>
</dbReference>
<reference evidence="15" key="1">
    <citation type="submission" date="2023-07" db="EMBL/GenBank/DDBJ databases">
        <title>Sequencing the genomes of 1000 actinobacteria strains.</title>
        <authorList>
            <person name="Klenk H.-P."/>
        </authorList>
    </citation>
    <scope>NUCLEOTIDE SEQUENCE</scope>
    <source>
        <strain evidence="15">DSM 45977</strain>
    </source>
</reference>
<dbReference type="Proteomes" id="UP001180845">
    <property type="component" value="Unassembled WGS sequence"/>
</dbReference>
<keyword evidence="10 12" id="KW-0472">Membrane</keyword>
<dbReference type="Gene3D" id="6.10.340.10">
    <property type="match status" value="1"/>
</dbReference>